<feature type="domain" description="EamA" evidence="7">
    <location>
        <begin position="228"/>
        <end position="376"/>
    </location>
</feature>
<feature type="transmembrane region" description="Helical" evidence="6">
    <location>
        <begin position="258"/>
        <end position="278"/>
    </location>
</feature>
<dbReference type="InterPro" id="IPR000620">
    <property type="entry name" value="EamA_dom"/>
</dbReference>
<keyword evidence="4 6" id="KW-0472">Membrane</keyword>
<feature type="compositionally biased region" description="Polar residues" evidence="5">
    <location>
        <begin position="426"/>
        <end position="454"/>
    </location>
</feature>
<feature type="transmembrane region" description="Helical" evidence="6">
    <location>
        <begin position="166"/>
        <end position="186"/>
    </location>
</feature>
<evidence type="ECO:0000256" key="2">
    <source>
        <dbReference type="ARBA" id="ARBA00022692"/>
    </source>
</evidence>
<dbReference type="GeneID" id="68101164"/>
<feature type="transmembrane region" description="Helical" evidence="6">
    <location>
        <begin position="63"/>
        <end position="85"/>
    </location>
</feature>
<keyword evidence="9" id="KW-1185">Reference proteome</keyword>
<dbReference type="Proteomes" id="UP000816034">
    <property type="component" value="Unassembled WGS sequence"/>
</dbReference>
<evidence type="ECO:0000256" key="5">
    <source>
        <dbReference type="SAM" id="MobiDB-lite"/>
    </source>
</evidence>
<feature type="transmembrane region" description="Helical" evidence="6">
    <location>
        <begin position="224"/>
        <end position="246"/>
    </location>
</feature>
<proteinExistence type="predicted"/>
<organism evidence="8 9">
    <name type="scientific">Naegleria lovaniensis</name>
    <name type="common">Amoeba</name>
    <dbReference type="NCBI Taxonomy" id="51637"/>
    <lineage>
        <taxon>Eukaryota</taxon>
        <taxon>Discoba</taxon>
        <taxon>Heterolobosea</taxon>
        <taxon>Tetramitia</taxon>
        <taxon>Eutetramitia</taxon>
        <taxon>Vahlkampfiidae</taxon>
        <taxon>Naegleria</taxon>
    </lineage>
</organism>
<dbReference type="SUPFAM" id="SSF103481">
    <property type="entry name" value="Multidrug resistance efflux transporter EmrE"/>
    <property type="match status" value="2"/>
</dbReference>
<dbReference type="EMBL" id="PYSW02000035">
    <property type="protein sequence ID" value="KAG2378088.1"/>
    <property type="molecule type" value="Genomic_DNA"/>
</dbReference>
<sequence length="454" mass="50241">MTIPTSTNNHENHGYLTHQHTTPSEDVVEENANDHQEEENESLKKEIQEYKASNGKKEGDLSCTIWSVIVFFILGAIWGSAFSFIKLSVDPKFGFSSFTVVFMRLVIGGIFMVILFIVNLIRNKELRQQVNKHRGIRTIIYMMILGFFNNTVPFVLVAFAEESINSGIASILDSSIPLFSIFIAHFTLKGERITIMKLIGLIVGFAGVILVCLENVIVGEKPSTSQILGYVGVTLAAASYGIAGVFAKKYLNDVPGQFVACGQIISAALFSLLGVLIYDLGIDSRHLSFFKHANYLAWLSVVYLGVFSTGVAYICYFYLIKHVGSVKQSMVGYLLPIFGVIEGAVFLGEWDNIPFYIPIIEVIGMILIFAGIAVVSFPSWQQLRKGAKKLATSSKSEKDLEKAIVEEPNRDMTNDGTTEDDPMVTSKESSSLLVASQTNHHYYTTTSRNDTSIQ</sequence>
<keyword evidence="3 6" id="KW-1133">Transmembrane helix</keyword>
<protein>
    <recommendedName>
        <fullName evidence="7">EamA domain-containing protein</fullName>
    </recommendedName>
</protein>
<evidence type="ECO:0000256" key="1">
    <source>
        <dbReference type="ARBA" id="ARBA00004141"/>
    </source>
</evidence>
<feature type="transmembrane region" description="Helical" evidence="6">
    <location>
        <begin position="331"/>
        <end position="350"/>
    </location>
</feature>
<feature type="transmembrane region" description="Helical" evidence="6">
    <location>
        <begin position="356"/>
        <end position="380"/>
    </location>
</feature>
<dbReference type="Pfam" id="PF00892">
    <property type="entry name" value="EamA"/>
    <property type="match status" value="2"/>
</dbReference>
<dbReference type="PANTHER" id="PTHR32322">
    <property type="entry name" value="INNER MEMBRANE TRANSPORTER"/>
    <property type="match status" value="1"/>
</dbReference>
<feature type="region of interest" description="Disordered" evidence="5">
    <location>
        <begin position="1"/>
        <end position="43"/>
    </location>
</feature>
<evidence type="ECO:0000256" key="4">
    <source>
        <dbReference type="ARBA" id="ARBA00023136"/>
    </source>
</evidence>
<dbReference type="InterPro" id="IPR037185">
    <property type="entry name" value="EmrE-like"/>
</dbReference>
<feature type="transmembrane region" description="Helical" evidence="6">
    <location>
        <begin position="97"/>
        <end position="118"/>
    </location>
</feature>
<reference evidence="8 9" key="1">
    <citation type="journal article" date="2018" name="BMC Genomics">
        <title>The genome of Naegleria lovaniensis, the basis for a comparative approach to unravel pathogenicity factors of the human pathogenic amoeba N. fowleri.</title>
        <authorList>
            <person name="Liechti N."/>
            <person name="Schurch N."/>
            <person name="Bruggmann R."/>
            <person name="Wittwer M."/>
        </authorList>
    </citation>
    <scope>NUCLEOTIDE SEQUENCE [LARGE SCALE GENOMIC DNA]</scope>
    <source>
        <strain evidence="8 9">ATCC 30569</strain>
    </source>
</reference>
<evidence type="ECO:0000256" key="6">
    <source>
        <dbReference type="SAM" id="Phobius"/>
    </source>
</evidence>
<feature type="transmembrane region" description="Helical" evidence="6">
    <location>
        <begin position="198"/>
        <end position="218"/>
    </location>
</feature>
<comment type="subcellular location">
    <subcellularLocation>
        <location evidence="1">Membrane</location>
        <topology evidence="1">Multi-pass membrane protein</topology>
    </subcellularLocation>
</comment>
<feature type="transmembrane region" description="Helical" evidence="6">
    <location>
        <begin position="298"/>
        <end position="319"/>
    </location>
</feature>
<dbReference type="InterPro" id="IPR050638">
    <property type="entry name" value="AA-Vitamin_Transporters"/>
</dbReference>
<feature type="compositionally biased region" description="Acidic residues" evidence="5">
    <location>
        <begin position="26"/>
        <end position="40"/>
    </location>
</feature>
<evidence type="ECO:0000313" key="8">
    <source>
        <dbReference type="EMBL" id="KAG2378088.1"/>
    </source>
</evidence>
<gene>
    <name evidence="8" type="ORF">C9374_008710</name>
</gene>
<evidence type="ECO:0000313" key="9">
    <source>
        <dbReference type="Proteomes" id="UP000816034"/>
    </source>
</evidence>
<dbReference type="GO" id="GO:0016020">
    <property type="term" value="C:membrane"/>
    <property type="evidence" value="ECO:0007669"/>
    <property type="project" value="UniProtKB-SubCell"/>
</dbReference>
<dbReference type="RefSeq" id="XP_044545350.1">
    <property type="nucleotide sequence ID" value="XM_044698817.1"/>
</dbReference>
<feature type="region of interest" description="Disordered" evidence="5">
    <location>
        <begin position="403"/>
        <end position="454"/>
    </location>
</feature>
<feature type="domain" description="EamA" evidence="7">
    <location>
        <begin position="66"/>
        <end position="211"/>
    </location>
</feature>
<dbReference type="PANTHER" id="PTHR32322:SF2">
    <property type="entry name" value="EAMA DOMAIN-CONTAINING PROTEIN"/>
    <property type="match status" value="1"/>
</dbReference>
<evidence type="ECO:0000256" key="3">
    <source>
        <dbReference type="ARBA" id="ARBA00022989"/>
    </source>
</evidence>
<feature type="transmembrane region" description="Helical" evidence="6">
    <location>
        <begin position="139"/>
        <end position="160"/>
    </location>
</feature>
<name>A0AA88KHR0_NAELO</name>
<comment type="caution">
    <text evidence="8">The sequence shown here is derived from an EMBL/GenBank/DDBJ whole genome shotgun (WGS) entry which is preliminary data.</text>
</comment>
<dbReference type="AlphaFoldDB" id="A0AA88KHR0"/>
<feature type="compositionally biased region" description="Basic and acidic residues" evidence="5">
    <location>
        <begin position="403"/>
        <end position="413"/>
    </location>
</feature>
<accession>A0AA88KHR0</accession>
<evidence type="ECO:0000259" key="7">
    <source>
        <dbReference type="Pfam" id="PF00892"/>
    </source>
</evidence>
<keyword evidence="2 6" id="KW-0812">Transmembrane</keyword>